<sequence length="81" mass="9566">MFHLLRSYKHFSGSKNIKQFVPRTYLNVLAFISHGNCMHLSFHVTFMKVNCRMLQVNFGDHCNIVDCLPLCNKRFMCKLQL</sequence>
<gene>
    <name evidence="1" type="ORF">CDL12_17069</name>
</gene>
<name>A0A2G9GYI7_9LAMI</name>
<accession>A0A2G9GYI7</accession>
<comment type="caution">
    <text evidence="1">The sequence shown here is derived from an EMBL/GenBank/DDBJ whole genome shotgun (WGS) entry which is preliminary data.</text>
</comment>
<dbReference type="AlphaFoldDB" id="A0A2G9GYI7"/>
<evidence type="ECO:0000313" key="1">
    <source>
        <dbReference type="EMBL" id="PIN10341.1"/>
    </source>
</evidence>
<keyword evidence="2" id="KW-1185">Reference proteome</keyword>
<reference evidence="2" key="1">
    <citation type="journal article" date="2018" name="Gigascience">
        <title>Genome assembly of the Pink Ipe (Handroanthus impetiginosus, Bignoniaceae), a highly valued, ecologically keystone Neotropical timber forest tree.</title>
        <authorList>
            <person name="Silva-Junior O.B."/>
            <person name="Grattapaglia D."/>
            <person name="Novaes E."/>
            <person name="Collevatti R.G."/>
        </authorList>
    </citation>
    <scope>NUCLEOTIDE SEQUENCE [LARGE SCALE GENOMIC DNA]</scope>
    <source>
        <strain evidence="2">cv. UFG-1</strain>
    </source>
</reference>
<organism evidence="1 2">
    <name type="scientific">Handroanthus impetiginosus</name>
    <dbReference type="NCBI Taxonomy" id="429701"/>
    <lineage>
        <taxon>Eukaryota</taxon>
        <taxon>Viridiplantae</taxon>
        <taxon>Streptophyta</taxon>
        <taxon>Embryophyta</taxon>
        <taxon>Tracheophyta</taxon>
        <taxon>Spermatophyta</taxon>
        <taxon>Magnoliopsida</taxon>
        <taxon>eudicotyledons</taxon>
        <taxon>Gunneridae</taxon>
        <taxon>Pentapetalae</taxon>
        <taxon>asterids</taxon>
        <taxon>lamiids</taxon>
        <taxon>Lamiales</taxon>
        <taxon>Bignoniaceae</taxon>
        <taxon>Crescentiina</taxon>
        <taxon>Tabebuia alliance</taxon>
        <taxon>Handroanthus</taxon>
    </lineage>
</organism>
<dbReference type="EMBL" id="NKXS01003246">
    <property type="protein sequence ID" value="PIN10341.1"/>
    <property type="molecule type" value="Genomic_DNA"/>
</dbReference>
<evidence type="ECO:0000313" key="2">
    <source>
        <dbReference type="Proteomes" id="UP000231279"/>
    </source>
</evidence>
<proteinExistence type="predicted"/>
<dbReference type="Proteomes" id="UP000231279">
    <property type="component" value="Unassembled WGS sequence"/>
</dbReference>
<protein>
    <submittedName>
        <fullName evidence="1">Uncharacterized protein</fullName>
    </submittedName>
</protein>